<gene>
    <name evidence="2" type="ORF">CQ12_05530</name>
</gene>
<feature type="region of interest" description="Disordered" evidence="1">
    <location>
        <begin position="137"/>
        <end position="196"/>
    </location>
</feature>
<organism evidence="2 3">
    <name type="scientific">Bradyrhizobium jicamae</name>
    <dbReference type="NCBI Taxonomy" id="280332"/>
    <lineage>
        <taxon>Bacteria</taxon>
        <taxon>Pseudomonadati</taxon>
        <taxon>Pseudomonadota</taxon>
        <taxon>Alphaproteobacteria</taxon>
        <taxon>Hyphomicrobiales</taxon>
        <taxon>Nitrobacteraceae</taxon>
        <taxon>Bradyrhizobium</taxon>
    </lineage>
</organism>
<protein>
    <submittedName>
        <fullName evidence="2">Uncharacterized protein</fullName>
    </submittedName>
</protein>
<reference evidence="2 3" key="1">
    <citation type="submission" date="2014-03" db="EMBL/GenBank/DDBJ databases">
        <title>Bradyrhizobium valentinum sp. nov., isolated from effective nodules of Lupinus mariae-josephae, a lupine endemic of basic-lime soils in Eastern Spain.</title>
        <authorList>
            <person name="Duran D."/>
            <person name="Rey L."/>
            <person name="Navarro A."/>
            <person name="Busquets A."/>
            <person name="Imperial J."/>
            <person name="Ruiz-Argueso T."/>
        </authorList>
    </citation>
    <scope>NUCLEOTIDE SEQUENCE [LARGE SCALE GENOMIC DNA]</scope>
    <source>
        <strain evidence="2 3">PAC68</strain>
    </source>
</reference>
<keyword evidence="3" id="KW-1185">Reference proteome</keyword>
<dbReference type="AlphaFoldDB" id="A0A0R3LT97"/>
<dbReference type="Proteomes" id="UP000050863">
    <property type="component" value="Unassembled WGS sequence"/>
</dbReference>
<evidence type="ECO:0000256" key="1">
    <source>
        <dbReference type="SAM" id="MobiDB-lite"/>
    </source>
</evidence>
<dbReference type="RefSeq" id="WP_057834785.1">
    <property type="nucleotide sequence ID" value="NZ_LLXZ01000049.1"/>
</dbReference>
<name>A0A0R3LT97_9BRAD</name>
<feature type="compositionally biased region" description="Polar residues" evidence="1">
    <location>
        <begin position="149"/>
        <end position="158"/>
    </location>
</feature>
<dbReference type="STRING" id="280332.CQ12_05530"/>
<sequence length="196" mass="21694">MSRRGRKTAIGGQFAPRTIEMLESPAHRVLSLSARKILDRLEIEMAHHGGTDNGKLPVTYDQFQAYGLDRQAIRPAIRETVALGFVEITREGRAGNAEWRQPNLFRLTYRHSDGERGYGTNGWRRLESVEEAAAIAKAARNAKPAKTKSQCGKTSRFSRGNPHRKPPIHSGETHTTGHGGETPTTLDISGEERDVA</sequence>
<evidence type="ECO:0000313" key="2">
    <source>
        <dbReference type="EMBL" id="KRR11288.1"/>
    </source>
</evidence>
<proteinExistence type="predicted"/>
<comment type="caution">
    <text evidence="2">The sequence shown here is derived from an EMBL/GenBank/DDBJ whole genome shotgun (WGS) entry which is preliminary data.</text>
</comment>
<accession>A0A0R3LT97</accession>
<dbReference type="OrthoDB" id="8243229at2"/>
<evidence type="ECO:0000313" key="3">
    <source>
        <dbReference type="Proteomes" id="UP000050863"/>
    </source>
</evidence>
<dbReference type="EMBL" id="LLXZ01000049">
    <property type="protein sequence ID" value="KRR11288.1"/>
    <property type="molecule type" value="Genomic_DNA"/>
</dbReference>
<feature type="compositionally biased region" description="Low complexity" evidence="1">
    <location>
        <begin position="173"/>
        <end position="185"/>
    </location>
</feature>
<feature type="compositionally biased region" description="Low complexity" evidence="1">
    <location>
        <begin position="137"/>
        <end position="148"/>
    </location>
</feature>